<evidence type="ECO:0000256" key="4">
    <source>
        <dbReference type="ARBA" id="ARBA00009799"/>
    </source>
</evidence>
<dbReference type="PROSITE" id="PS51257">
    <property type="entry name" value="PROKAR_LIPOPROTEIN"/>
    <property type="match status" value="1"/>
</dbReference>
<comment type="cofactor">
    <cofactor evidence="19">
        <name>Mg(2+)</name>
        <dbReference type="ChEBI" id="CHEBI:18420"/>
    </cofactor>
    <cofactor evidence="19">
        <name>Mn(2+)</name>
        <dbReference type="ChEBI" id="CHEBI:29035"/>
    </cofactor>
    <text evidence="19">Binds 4 Mg(2+) or Mn(2+) ions per subunit.</text>
</comment>
<feature type="binding site" evidence="19">
    <location>
        <position position="336"/>
    </location>
    <ligand>
        <name>Mn(2+)</name>
        <dbReference type="ChEBI" id="CHEBI:29035"/>
        <label>2</label>
    </ligand>
</feature>
<feature type="binding site" evidence="19">
    <location>
        <position position="334"/>
    </location>
    <ligand>
        <name>Mn(2+)</name>
        <dbReference type="ChEBI" id="CHEBI:29035"/>
        <label>1</label>
    </ligand>
</feature>
<feature type="region of interest" description="Allosteric domain" evidence="19">
    <location>
        <begin position="994"/>
        <end position="1127"/>
    </location>
</feature>
<feature type="binding site" evidence="19">
    <location>
        <position position="774"/>
    </location>
    <ligand>
        <name>ATP</name>
        <dbReference type="ChEBI" id="CHEBI:30616"/>
        <label>2</label>
    </ligand>
</feature>
<feature type="binding site" evidence="19">
    <location>
        <position position="277"/>
    </location>
    <ligand>
        <name>ATP</name>
        <dbReference type="ChEBI" id="CHEBI:30616"/>
        <label>1</label>
    </ligand>
</feature>
<evidence type="ECO:0000256" key="8">
    <source>
        <dbReference type="ARBA" id="ARBA00022723"/>
    </source>
</evidence>
<dbReference type="SUPFAM" id="SSF52440">
    <property type="entry name" value="PreATP-grasp domain"/>
    <property type="match status" value="2"/>
</dbReference>
<feature type="domain" description="MGS-like" evidence="21">
    <location>
        <begin position="994"/>
        <end position="1127"/>
    </location>
</feature>
<dbReference type="RefSeq" id="WP_106160261.1">
    <property type="nucleotide sequence ID" value="NZ_PVTT01000002.1"/>
</dbReference>
<dbReference type="Pfam" id="PF02787">
    <property type="entry name" value="CPSase_L_D3"/>
    <property type="match status" value="1"/>
</dbReference>
<comment type="pathway">
    <text evidence="3 19">Amino-acid biosynthesis; L-arginine biosynthesis; carbamoyl phosphate from bicarbonate: step 1/1.</text>
</comment>
<dbReference type="PANTHER" id="PTHR11405">
    <property type="entry name" value="CARBAMOYLTRANSFERASE FAMILY MEMBER"/>
    <property type="match status" value="1"/>
</dbReference>
<dbReference type="SMART" id="SM00851">
    <property type="entry name" value="MGS"/>
    <property type="match status" value="1"/>
</dbReference>
<evidence type="ECO:0000313" key="23">
    <source>
        <dbReference type="Proteomes" id="UP000238801"/>
    </source>
</evidence>
<feature type="binding site" evidence="19">
    <location>
        <position position="278"/>
    </location>
    <ligand>
        <name>ATP</name>
        <dbReference type="ChEBI" id="CHEBI:30616"/>
        <label>1</label>
    </ligand>
</feature>
<feature type="binding site" evidence="19">
    <location>
        <position position="900"/>
    </location>
    <ligand>
        <name>Mn(2+)</name>
        <dbReference type="ChEBI" id="CHEBI:29035"/>
        <label>4</label>
    </ligand>
</feature>
<feature type="domain" description="ATP-grasp" evidence="20">
    <location>
        <begin position="156"/>
        <end position="363"/>
    </location>
</feature>
<feature type="binding site" evidence="19">
    <location>
        <position position="204"/>
    </location>
    <ligand>
        <name>ATP</name>
        <dbReference type="ChEBI" id="CHEBI:30616"/>
        <label>1</label>
    </ligand>
</feature>
<evidence type="ECO:0000256" key="10">
    <source>
        <dbReference type="ARBA" id="ARBA00022741"/>
    </source>
</evidence>
<dbReference type="GO" id="GO:0004087">
    <property type="term" value="F:carbamoyl-phosphate synthase (ammonia) activity"/>
    <property type="evidence" value="ECO:0007669"/>
    <property type="project" value="UniProtKB-EC"/>
</dbReference>
<name>A0A2T0X0U5_9RHOB</name>
<keyword evidence="23" id="KW-1185">Reference proteome</keyword>
<dbReference type="InterPro" id="IPR036914">
    <property type="entry name" value="MGS-like_dom_sf"/>
</dbReference>
<feature type="binding site" evidence="19">
    <location>
        <position position="845"/>
    </location>
    <ligand>
        <name>ATP</name>
        <dbReference type="ChEBI" id="CHEBI:30616"/>
        <label>2</label>
    </ligand>
</feature>
<feature type="binding site" evidence="19">
    <location>
        <position position="900"/>
    </location>
    <ligand>
        <name>Mg(2+)</name>
        <dbReference type="ChEBI" id="CHEBI:18420"/>
        <label>4</label>
    </ligand>
</feature>
<keyword evidence="10 19" id="KW-0547">Nucleotide-binding</keyword>
<feature type="binding site" evidence="19">
    <location>
        <position position="334"/>
    </location>
    <ligand>
        <name>Mg(2+)</name>
        <dbReference type="ChEBI" id="CHEBI:18420"/>
        <label>1</label>
    </ligand>
</feature>
<evidence type="ECO:0000256" key="2">
    <source>
        <dbReference type="ARBA" id="ARBA00004812"/>
    </source>
</evidence>
<feature type="binding site" evidence="19">
    <location>
        <position position="848"/>
    </location>
    <ligand>
        <name>ATP</name>
        <dbReference type="ChEBI" id="CHEBI:30616"/>
        <label>2</label>
    </ligand>
</feature>
<dbReference type="Gene3D" id="3.30.470.20">
    <property type="entry name" value="ATP-grasp fold, B domain"/>
    <property type="match status" value="2"/>
</dbReference>
<comment type="similarity">
    <text evidence="4 19">Belongs to the CarB family.</text>
</comment>
<feature type="binding site" evidence="19">
    <location>
        <position position="902"/>
    </location>
    <ligand>
        <name>Mg(2+)</name>
        <dbReference type="ChEBI" id="CHEBI:18420"/>
        <label>4</label>
    </ligand>
</feature>
<dbReference type="InterPro" id="IPR033937">
    <property type="entry name" value="MGS_CPS_CarB"/>
</dbReference>
<feature type="binding site" evidence="19">
    <location>
        <position position="320"/>
    </location>
    <ligand>
        <name>Mg(2+)</name>
        <dbReference type="ChEBI" id="CHEBI:18420"/>
        <label>1</label>
    </ligand>
</feature>
<keyword evidence="7 19" id="KW-0028">Amino-acid biosynthesis</keyword>
<evidence type="ECO:0000256" key="3">
    <source>
        <dbReference type="ARBA" id="ARBA00005077"/>
    </source>
</evidence>
<dbReference type="AlphaFoldDB" id="A0A2T0X0U5"/>
<feature type="binding site" evidence="19">
    <location>
        <position position="276"/>
    </location>
    <ligand>
        <name>ATP</name>
        <dbReference type="ChEBI" id="CHEBI:30616"/>
        <label>1</label>
    </ligand>
</feature>
<comment type="catalytic activity">
    <reaction evidence="15 19">
        <text>hydrogencarbonate + NH4(+) + 2 ATP = carbamoyl phosphate + 2 ADP + phosphate + 2 H(+)</text>
        <dbReference type="Rhea" id="RHEA:18029"/>
        <dbReference type="ChEBI" id="CHEBI:15378"/>
        <dbReference type="ChEBI" id="CHEBI:17544"/>
        <dbReference type="ChEBI" id="CHEBI:28938"/>
        <dbReference type="ChEBI" id="CHEBI:30616"/>
        <dbReference type="ChEBI" id="CHEBI:43474"/>
        <dbReference type="ChEBI" id="CHEBI:58228"/>
        <dbReference type="ChEBI" id="CHEBI:456216"/>
        <dbReference type="EC" id="6.3.4.16"/>
    </reaction>
</comment>
<dbReference type="InterPro" id="IPR005479">
    <property type="entry name" value="CPAse_ATP-bd"/>
</dbReference>
<evidence type="ECO:0000256" key="18">
    <source>
        <dbReference type="ARBA" id="ARBA00062056"/>
    </source>
</evidence>
<evidence type="ECO:0000256" key="7">
    <source>
        <dbReference type="ARBA" id="ARBA00022605"/>
    </source>
</evidence>
<evidence type="ECO:0000259" key="20">
    <source>
        <dbReference type="PROSITE" id="PS50975"/>
    </source>
</evidence>
<evidence type="ECO:0000259" key="21">
    <source>
        <dbReference type="PROSITE" id="PS51855"/>
    </source>
</evidence>
<evidence type="ECO:0000256" key="15">
    <source>
        <dbReference type="ARBA" id="ARBA00047359"/>
    </source>
</evidence>
<evidence type="ECO:0000256" key="5">
    <source>
        <dbReference type="ARBA" id="ARBA00022571"/>
    </source>
</evidence>
<comment type="function">
    <text evidence="17 19">Large subunit of the glutamine-dependent carbamoyl phosphate synthetase (CPSase). CPSase catalyzes the formation of carbamoyl phosphate from the ammonia moiety of glutamine, carbonate, and phosphate donated by ATP, constituting the first step of 2 biosynthetic pathways, one leading to arginine and/or urea and the other to pyrimidine nucleotides. The large subunit (synthetase) binds the substrates ammonia (free or transferred from glutamine from the small subunit), hydrogencarbonate and ATP and carries out an ATP-coupled ligase reaction, activating hydrogencarbonate by forming carboxy phosphate which reacts with ammonia to form carbamoyl phosphate.</text>
</comment>
<evidence type="ECO:0000256" key="1">
    <source>
        <dbReference type="ARBA" id="ARBA00001936"/>
    </source>
</evidence>
<organism evidence="22 23">
    <name type="scientific">Hasllibacter halocynthiae</name>
    <dbReference type="NCBI Taxonomy" id="595589"/>
    <lineage>
        <taxon>Bacteria</taxon>
        <taxon>Pseudomonadati</taxon>
        <taxon>Pseudomonadota</taxon>
        <taxon>Alphaproteobacteria</taxon>
        <taxon>Rhodobacterales</taxon>
        <taxon>Roseobacteraceae</taxon>
        <taxon>Hasllibacter</taxon>
    </lineage>
</organism>
<dbReference type="GO" id="GO:0006526">
    <property type="term" value="P:L-arginine biosynthetic process"/>
    <property type="evidence" value="ECO:0007669"/>
    <property type="project" value="UniProtKB-UniRule"/>
</dbReference>
<dbReference type="NCBIfam" id="NF003671">
    <property type="entry name" value="PRK05294.1"/>
    <property type="match status" value="1"/>
</dbReference>
<feature type="binding site" evidence="19">
    <location>
        <position position="210"/>
    </location>
    <ligand>
        <name>ATP</name>
        <dbReference type="ChEBI" id="CHEBI:30616"/>
        <label>1</label>
    </ligand>
</feature>
<keyword evidence="13 19" id="KW-0665">Pyrimidine biosynthesis</keyword>
<dbReference type="GO" id="GO:0005524">
    <property type="term" value="F:ATP binding"/>
    <property type="evidence" value="ECO:0007669"/>
    <property type="project" value="UniProtKB-UniRule"/>
</dbReference>
<dbReference type="PROSITE" id="PS00867">
    <property type="entry name" value="CPSASE_2"/>
    <property type="match status" value="2"/>
</dbReference>
<dbReference type="PANTHER" id="PTHR11405:SF53">
    <property type="entry name" value="CARBAMOYL-PHOSPHATE SYNTHASE [AMMONIA], MITOCHONDRIAL"/>
    <property type="match status" value="1"/>
</dbReference>
<evidence type="ECO:0000256" key="17">
    <source>
        <dbReference type="ARBA" id="ARBA00057223"/>
    </source>
</evidence>
<dbReference type="Pfam" id="PF02142">
    <property type="entry name" value="MGS"/>
    <property type="match status" value="1"/>
</dbReference>
<dbReference type="PROSITE" id="PS51855">
    <property type="entry name" value="MGS"/>
    <property type="match status" value="1"/>
</dbReference>
<dbReference type="HAMAP" id="MF_01210_B">
    <property type="entry name" value="CPSase_L_chain_B"/>
    <property type="match status" value="1"/>
</dbReference>
<feature type="binding site" evidence="19">
    <location>
        <position position="902"/>
    </location>
    <ligand>
        <name>Mn(2+)</name>
        <dbReference type="ChEBI" id="CHEBI:29035"/>
        <label>4</label>
    </ligand>
</feature>
<dbReference type="FunFam" id="1.10.1030.10:FF:000002">
    <property type="entry name" value="Carbamoyl-phosphate synthase large chain"/>
    <property type="match status" value="1"/>
</dbReference>
<dbReference type="FunFam" id="3.30.470.20:FF:000013">
    <property type="entry name" value="Carbamoyl-phosphate synthase large chain"/>
    <property type="match status" value="1"/>
</dbReference>
<feature type="binding site" evidence="19">
    <location>
        <position position="250"/>
    </location>
    <ligand>
        <name>ATP</name>
        <dbReference type="ChEBI" id="CHEBI:30616"/>
        <label>1</label>
    </ligand>
</feature>
<feature type="binding site" evidence="19">
    <location>
        <position position="320"/>
    </location>
    <ligand>
        <name>Mn(2+)</name>
        <dbReference type="ChEBI" id="CHEBI:29035"/>
        <label>1</label>
    </ligand>
</feature>
<accession>A0A2T0X0U5</accession>
<feature type="binding site" evidence="19">
    <location>
        <position position="888"/>
    </location>
    <ligand>
        <name>Mn(2+)</name>
        <dbReference type="ChEBI" id="CHEBI:29035"/>
        <label>3</label>
    </ligand>
</feature>
<feature type="binding site" evidence="19">
    <location>
        <position position="846"/>
    </location>
    <ligand>
        <name>ATP</name>
        <dbReference type="ChEBI" id="CHEBI:30616"/>
        <label>2</label>
    </ligand>
</feature>
<evidence type="ECO:0000256" key="9">
    <source>
        <dbReference type="ARBA" id="ARBA00022737"/>
    </source>
</evidence>
<comment type="domain">
    <text evidence="19">The large subunit is composed of 2 ATP-grasp domains that are involved in binding the 2 ATP molecules needed for carbamoyl phosphate synthesis. The N-terminal ATP-grasp domain (referred to as the carboxyphosphate synthetic component) catalyzes the ATP-dependent phosphorylation of hydrogencarbonate to carboxyphosphate and the subsequent nucleophilic attack by ammonia to form a carbamate intermediate. The C-terminal ATP-grasp domain (referred to as the carbamoyl phosphate synthetic component) then catalyzes the phosphorylation of carbamate with the second ATP to form the end product carbamoyl phosphate. The reactive and unstable enzyme intermediates are sequentially channeled from one active site to the next through the interior of the protein over a distance of at least 96 A.</text>
</comment>
<dbReference type="CDD" id="cd01424">
    <property type="entry name" value="MGS_CPS_II"/>
    <property type="match status" value="1"/>
</dbReference>
<feature type="binding site" evidence="19">
    <location>
        <position position="813"/>
    </location>
    <ligand>
        <name>ATP</name>
        <dbReference type="ChEBI" id="CHEBI:30616"/>
        <label>2</label>
    </ligand>
</feature>
<dbReference type="InterPro" id="IPR036897">
    <property type="entry name" value="CarbamoylP_synth_lsu_oligo_sf"/>
</dbReference>
<evidence type="ECO:0000256" key="19">
    <source>
        <dbReference type="HAMAP-Rule" id="MF_01210"/>
    </source>
</evidence>
<feature type="binding site" evidence="19">
    <location>
        <position position="245"/>
    </location>
    <ligand>
        <name>ATP</name>
        <dbReference type="ChEBI" id="CHEBI:30616"/>
        <label>1</label>
    </ligand>
</feature>
<dbReference type="PROSITE" id="PS50975">
    <property type="entry name" value="ATP_GRASP"/>
    <property type="match status" value="2"/>
</dbReference>
<keyword evidence="6 19" id="KW-0436">Ligase</keyword>
<dbReference type="GO" id="GO:0005737">
    <property type="term" value="C:cytoplasm"/>
    <property type="evidence" value="ECO:0007669"/>
    <property type="project" value="TreeGrafter"/>
</dbReference>
<dbReference type="FunFam" id="3.30.470.20:FF:000007">
    <property type="entry name" value="Carbamoyl-phosphate synthase large chain"/>
    <property type="match status" value="1"/>
</dbReference>
<dbReference type="Pfam" id="PF02786">
    <property type="entry name" value="CPSase_L_D2"/>
    <property type="match status" value="2"/>
</dbReference>
<dbReference type="Proteomes" id="UP000238801">
    <property type="component" value="Unassembled WGS sequence"/>
</dbReference>
<dbReference type="InterPro" id="IPR016185">
    <property type="entry name" value="PreATP-grasp_dom_sf"/>
</dbReference>
<feature type="binding site" evidence="19">
    <location>
        <position position="815"/>
    </location>
    <ligand>
        <name>ATP</name>
        <dbReference type="ChEBI" id="CHEBI:30616"/>
        <label>2</label>
    </ligand>
</feature>
<feature type="binding site" evidence="19">
    <location>
        <position position="334"/>
    </location>
    <ligand>
        <name>Mn(2+)</name>
        <dbReference type="ChEBI" id="CHEBI:29035"/>
        <label>2</label>
    </ligand>
</feature>
<dbReference type="FunFam" id="3.40.50.20:FF:000003">
    <property type="entry name" value="Carbamoyl-phosphate synthase large chain"/>
    <property type="match status" value="1"/>
</dbReference>
<dbReference type="Pfam" id="PF25596">
    <property type="entry name" value="CPSase_L_D1"/>
    <property type="match status" value="2"/>
</dbReference>
<feature type="binding site" evidence="19">
    <location>
        <position position="152"/>
    </location>
    <ligand>
        <name>ATP</name>
        <dbReference type="ChEBI" id="CHEBI:30616"/>
        <label>1</label>
    </ligand>
</feature>
<keyword evidence="14" id="KW-0464">Manganese</keyword>
<feature type="binding site" evidence="19">
    <location>
        <position position="900"/>
    </location>
    <ligand>
        <name>ATP</name>
        <dbReference type="ChEBI" id="CHEBI:30616"/>
        <label>2</label>
    </ligand>
</feature>
<dbReference type="SUPFAM" id="SSF52335">
    <property type="entry name" value="Methylglyoxal synthase-like"/>
    <property type="match status" value="1"/>
</dbReference>
<dbReference type="PROSITE" id="PS00866">
    <property type="entry name" value="CPSASE_1"/>
    <property type="match status" value="1"/>
</dbReference>
<dbReference type="GO" id="GO:0004088">
    <property type="term" value="F:carbamoyl-phosphate synthase (glutamine-hydrolyzing) activity"/>
    <property type="evidence" value="ECO:0007669"/>
    <property type="project" value="UniProtKB-UniRule"/>
</dbReference>
<dbReference type="Gene3D" id="1.10.1030.10">
    <property type="entry name" value="Carbamoyl-phosphate synthetase, large subunit oligomerisation domain"/>
    <property type="match status" value="1"/>
</dbReference>
<dbReference type="Gene3D" id="3.40.50.20">
    <property type="match status" value="2"/>
</dbReference>
<dbReference type="Gene3D" id="3.40.50.1380">
    <property type="entry name" value="Methylglyoxal synthase-like domain"/>
    <property type="match status" value="1"/>
</dbReference>
<gene>
    <name evidence="19" type="primary">carB</name>
    <name evidence="22" type="ORF">BCF33_1421</name>
</gene>
<dbReference type="GO" id="GO:0046872">
    <property type="term" value="F:metal ion binding"/>
    <property type="evidence" value="ECO:0007669"/>
    <property type="project" value="UniProtKB-KW"/>
</dbReference>
<dbReference type="SMART" id="SM01096">
    <property type="entry name" value="CPSase_L_D3"/>
    <property type="match status" value="1"/>
</dbReference>
<dbReference type="EMBL" id="PVTT01000002">
    <property type="protein sequence ID" value="PRY92572.1"/>
    <property type="molecule type" value="Genomic_DNA"/>
</dbReference>
<dbReference type="GO" id="GO:0006541">
    <property type="term" value="P:glutamine metabolic process"/>
    <property type="evidence" value="ECO:0007669"/>
    <property type="project" value="TreeGrafter"/>
</dbReference>
<feature type="binding site" evidence="19">
    <location>
        <position position="211"/>
    </location>
    <ligand>
        <name>ATP</name>
        <dbReference type="ChEBI" id="CHEBI:30616"/>
        <label>1</label>
    </ligand>
</feature>
<evidence type="ECO:0000256" key="13">
    <source>
        <dbReference type="ARBA" id="ARBA00022975"/>
    </source>
</evidence>
<dbReference type="UniPathway" id="UPA00070">
    <property type="reaction ID" value="UER00115"/>
</dbReference>
<feature type="binding site" evidence="19">
    <location>
        <position position="320"/>
    </location>
    <ligand>
        <name>ATP</name>
        <dbReference type="ChEBI" id="CHEBI:30616"/>
        <label>1</label>
    </ligand>
</feature>
<feature type="binding site" evidence="19">
    <location>
        <position position="888"/>
    </location>
    <ligand>
        <name>Mg(2+)</name>
        <dbReference type="ChEBI" id="CHEBI:18420"/>
        <label>3</label>
    </ligand>
</feature>
<keyword evidence="8" id="KW-0479">Metal-binding</keyword>
<feature type="binding site" evidence="19">
    <location>
        <position position="888"/>
    </location>
    <ligand>
        <name>ATP</name>
        <dbReference type="ChEBI" id="CHEBI:30616"/>
        <label>2</label>
    </ligand>
</feature>
<feature type="binding site" evidence="19">
    <location>
        <position position="334"/>
    </location>
    <ligand>
        <name>Mg(2+)</name>
        <dbReference type="ChEBI" id="CHEBI:18420"/>
        <label>2</label>
    </ligand>
</feature>
<dbReference type="NCBIfam" id="NF009455">
    <property type="entry name" value="PRK12815.1"/>
    <property type="match status" value="1"/>
</dbReference>
<evidence type="ECO:0000256" key="6">
    <source>
        <dbReference type="ARBA" id="ARBA00022598"/>
    </source>
</evidence>
<dbReference type="NCBIfam" id="TIGR01369">
    <property type="entry name" value="CPSaseII_lrg"/>
    <property type="match status" value="1"/>
</dbReference>
<evidence type="ECO:0000313" key="22">
    <source>
        <dbReference type="EMBL" id="PRY92572.1"/>
    </source>
</evidence>
<dbReference type="InterPro" id="IPR058047">
    <property type="entry name" value="CPSase_preATP-grasp"/>
</dbReference>
<dbReference type="InterPro" id="IPR005480">
    <property type="entry name" value="CPSase_lsu_oligo"/>
</dbReference>
<dbReference type="EC" id="6.3.4.16" evidence="19"/>
<dbReference type="FunFam" id="3.40.50.20:FF:000001">
    <property type="entry name" value="Carbamoyl-phosphate synthase large chain"/>
    <property type="match status" value="1"/>
</dbReference>
<protein>
    <recommendedName>
        <fullName evidence="19">Carbamoyl phosphate synthase large chain</fullName>
        <ecNumber evidence="19">6.3.4.16</ecNumber>
        <ecNumber evidence="19">6.3.5.5</ecNumber>
    </recommendedName>
    <alternativeName>
        <fullName evidence="19">Carbamoyl phosphate synthetase ammonia chain</fullName>
    </alternativeName>
</protein>
<dbReference type="EC" id="6.3.5.5" evidence="19"/>
<dbReference type="PRINTS" id="PR00098">
    <property type="entry name" value="CPSASE"/>
</dbReference>
<dbReference type="SUPFAM" id="SSF56059">
    <property type="entry name" value="Glutathione synthetase ATP-binding domain-like"/>
    <property type="match status" value="2"/>
</dbReference>
<proteinExistence type="inferred from homology"/>
<feature type="region of interest" description="Carboxyphosphate synthetic domain" evidence="19">
    <location>
        <begin position="1"/>
        <end position="437"/>
    </location>
</feature>
<feature type="binding site" evidence="19">
    <location>
        <position position="243"/>
    </location>
    <ligand>
        <name>ATP</name>
        <dbReference type="ChEBI" id="CHEBI:30616"/>
        <label>1</label>
    </ligand>
</feature>
<dbReference type="InterPro" id="IPR005483">
    <property type="entry name" value="CPSase_dom"/>
</dbReference>
<evidence type="ECO:0000256" key="14">
    <source>
        <dbReference type="ARBA" id="ARBA00023211"/>
    </source>
</evidence>
<comment type="caution">
    <text evidence="19">Lacks conserved residue(s) required for the propagation of feature annotation.</text>
</comment>
<dbReference type="InterPro" id="IPR011607">
    <property type="entry name" value="MGS-like_dom"/>
</dbReference>
<dbReference type="UniPathway" id="UPA00068">
    <property type="reaction ID" value="UER00171"/>
</dbReference>
<comment type="caution">
    <text evidence="22">The sequence shown here is derived from an EMBL/GenBank/DDBJ whole genome shotgun (WGS) entry which is preliminary data.</text>
</comment>
<keyword evidence="5 19" id="KW-0055">Arginine biosynthesis</keyword>
<feature type="domain" description="ATP-grasp" evidence="20">
    <location>
        <begin position="738"/>
        <end position="929"/>
    </location>
</feature>
<evidence type="ECO:0000256" key="16">
    <source>
        <dbReference type="ARBA" id="ARBA00048816"/>
    </source>
</evidence>
<feature type="binding site" evidence="19">
    <location>
        <position position="820"/>
    </location>
    <ligand>
        <name>ATP</name>
        <dbReference type="ChEBI" id="CHEBI:30616"/>
        <label>2</label>
    </ligand>
</feature>
<feature type="binding site" evidence="19">
    <location>
        <position position="900"/>
    </location>
    <ligand>
        <name>Mn(2+)</name>
        <dbReference type="ChEBI" id="CHEBI:29035"/>
        <label>3</label>
    </ligand>
</feature>
<dbReference type="InterPro" id="IPR006275">
    <property type="entry name" value="CPSase_lsu"/>
</dbReference>
<reference evidence="22 23" key="1">
    <citation type="submission" date="2018-03" db="EMBL/GenBank/DDBJ databases">
        <title>Genomic Encyclopedia of Archaeal and Bacterial Type Strains, Phase II (KMG-II): from individual species to whole genera.</title>
        <authorList>
            <person name="Goeker M."/>
        </authorList>
    </citation>
    <scope>NUCLEOTIDE SEQUENCE [LARGE SCALE GENOMIC DNA]</scope>
    <source>
        <strain evidence="22 23">DSM 29318</strain>
    </source>
</reference>
<feature type="binding site" evidence="19">
    <location>
        <position position="336"/>
    </location>
    <ligand>
        <name>Mg(2+)</name>
        <dbReference type="ChEBI" id="CHEBI:18420"/>
        <label>2</label>
    </ligand>
</feature>
<keyword evidence="12" id="KW-0460">Magnesium</keyword>
<sequence length="1127" mass="120543">MPKRDDLSTILIIGAGPIVIGQACEFDYSGAQACKALREEGYRVVLVNSNPATIMTDPGLADATYIEPITPEVVAEVIRVERPDALLPTMGGQTGLNTALAVEAMTLRDAFGDRAQAVADELGVDVATRVLDAFGTRMIGARREAIEMAEDRALFREAMTRIGLENPKATIVEAPKGAAGRDVEAGMRAALEAIEYVGLPAIIRPAFTLGGTGGGVAYNREDYLHLCRTGMEASPVGQILIDESLLGWKEYEMEVVRDSKDNAIIVCSIENVDPMGVHTGDSITVAPALTLTDKEYQRMRTASIAVLREIGVETGGSNVQWAVNPADGRMVVIEMNPRVSRSSALASKATGFPIAKIAAKLAVGYTLDELDNDITGVTPASFEPSIDYVVTKIPRFAFEKFPGAEPTLTTAMKSVGEAMAIGRTFHESFQKALASLETGLSGFDEIAIEGVQDPLPASAGPEAQAARVAENARAAVAALARQTPDRVRVIAQAMRMGLTDADIGEATAFDPWFLARFREIVDAEEDVRRRGLPTDEAGLRRLKSLGFADARLAALTGRDEGQVRRARRNLGVHAQFKRIDTCAAEFEAQTPYMYSSYEVPAMGEAEDEARPSDRRKVVILGGGPNRIGQGIEFDYCCVHACYALGEAGYETVMVNCNPETVSTDYDTSDRLYFEPLTLEHVLEVLRVERQAGTLHGVIVQLGGQTPLKLADALEEEGIPILGTAPDAIDLAEDRERFQRLVRDLGLLQPENAIAHSADEAREAAERIGFPLVIRPSYVLGGRAMEIVRGPEQLDRYIREAVVVSPGSPVLLDRYLAGATEVDVDAVSDGTDVHVAGIMQHIEEAGVHSGDSACVLPPHSLGEDLIAEMRRQTEALARALHVRGLMNVQFAVKDGRVYLIEVNPRASRTVPFVAKATGVPLAAIAARVMAGEALSDFDLSPTPRGFAVKEAVLPFARFPGVDTLLGPEMRSTGEVMGRDESFPVAFLKAQMGAGVDLPTSGTAFLSIKEADKTDVLAETARLLRAQGFTILATSGTAGFLAGHGVESTRVSKAYEGGRTIVDVLKDGGVDLVMNTTEGAQAVEDSRAIRAAALTQRIPYFTTLAASHAGAQAIAAKAEGALRVRALQG</sequence>
<dbReference type="GO" id="GO:0044205">
    <property type="term" value="P:'de novo' UMP biosynthetic process"/>
    <property type="evidence" value="ECO:0007669"/>
    <property type="project" value="UniProtKB-UniRule"/>
</dbReference>
<keyword evidence="11 19" id="KW-0067">ATP-binding</keyword>
<dbReference type="InterPro" id="IPR011761">
    <property type="entry name" value="ATP-grasp"/>
</dbReference>
<comment type="cofactor">
    <cofactor evidence="1">
        <name>Mn(2+)</name>
        <dbReference type="ChEBI" id="CHEBI:29035"/>
    </cofactor>
</comment>
<feature type="binding site" evidence="19">
    <location>
        <position position="900"/>
    </location>
    <ligand>
        <name>Mg(2+)</name>
        <dbReference type="ChEBI" id="CHEBI:18420"/>
        <label>3</label>
    </ligand>
</feature>
<dbReference type="OrthoDB" id="9804197at2"/>
<feature type="binding site" evidence="19">
    <location>
        <position position="334"/>
    </location>
    <ligand>
        <name>ATP</name>
        <dbReference type="ChEBI" id="CHEBI:30616"/>
        <label>1</label>
    </ligand>
</feature>
<evidence type="ECO:0000256" key="12">
    <source>
        <dbReference type="ARBA" id="ARBA00022842"/>
    </source>
</evidence>
<dbReference type="SUPFAM" id="SSF48108">
    <property type="entry name" value="Carbamoyl phosphate synthetase, large subunit connection domain"/>
    <property type="match status" value="1"/>
</dbReference>
<comment type="catalytic activity">
    <reaction evidence="16 19">
        <text>hydrogencarbonate + L-glutamine + 2 ATP + H2O = carbamoyl phosphate + L-glutamate + 2 ADP + phosphate + 2 H(+)</text>
        <dbReference type="Rhea" id="RHEA:18633"/>
        <dbReference type="ChEBI" id="CHEBI:15377"/>
        <dbReference type="ChEBI" id="CHEBI:15378"/>
        <dbReference type="ChEBI" id="CHEBI:17544"/>
        <dbReference type="ChEBI" id="CHEBI:29985"/>
        <dbReference type="ChEBI" id="CHEBI:30616"/>
        <dbReference type="ChEBI" id="CHEBI:43474"/>
        <dbReference type="ChEBI" id="CHEBI:58228"/>
        <dbReference type="ChEBI" id="CHEBI:58359"/>
        <dbReference type="ChEBI" id="CHEBI:456216"/>
        <dbReference type="EC" id="6.3.5.5"/>
    </reaction>
</comment>
<keyword evidence="9 19" id="KW-0677">Repeat</keyword>
<comment type="subunit">
    <text evidence="18 19">Composed of two chains; the small (or glutamine) chain promotes the hydrolysis of glutamine to ammonia, which is used by the large (or ammonia) chain to synthesize carbamoyl phosphate. Tetramer of heterodimers (alpha,beta)4.</text>
</comment>
<feature type="binding site" evidence="19">
    <location>
        <position position="847"/>
    </location>
    <ligand>
        <name>ATP</name>
        <dbReference type="ChEBI" id="CHEBI:30616"/>
        <label>2</label>
    </ligand>
</feature>
<evidence type="ECO:0000256" key="11">
    <source>
        <dbReference type="ARBA" id="ARBA00022840"/>
    </source>
</evidence>
<comment type="pathway">
    <text evidence="2 19">Pyrimidine metabolism; UMP biosynthesis via de novo pathway; (S)-dihydroorotate from bicarbonate: step 1/3.</text>
</comment>